<dbReference type="STRING" id="709839.TSA66_00435"/>
<dbReference type="InterPro" id="IPR051052">
    <property type="entry name" value="Diverse_substrate_MTase"/>
</dbReference>
<sequence length="254" mass="28131">MKQQALVAEQFGNTAVAYLTSAVHAGGADLEAVKAVVQRYKTPAVLDLGCGAGHISFSAAPFSASVTAYDLSEQMLAVVAESAKQRNLENIHVRQGPAEKLPFPDASFDMVVTRFSAHHWEDVPAALKEIHRVLHPDGVAIVIDIIAPENPLHDTTLQAVELLRDASHVRDYRVSEWAAMFDAAGLSHQQIDAWQLKMVFEEWVARMRTPTDRVIAIRSLLDTAPEETRRYFSVENDHSFFIDAAFFEARKAGH</sequence>
<dbReference type="PANTHER" id="PTHR44942">
    <property type="entry name" value="METHYLTRANSF_11 DOMAIN-CONTAINING PROTEIN"/>
    <property type="match status" value="1"/>
</dbReference>
<keyword evidence="2" id="KW-0489">Methyltransferase</keyword>
<evidence type="ECO:0000256" key="2">
    <source>
        <dbReference type="ARBA" id="ARBA00022603"/>
    </source>
</evidence>
<dbReference type="Gene3D" id="3.40.50.150">
    <property type="entry name" value="Vaccinia Virus protein VP39"/>
    <property type="match status" value="1"/>
</dbReference>
<dbReference type="RefSeq" id="WP_040038533.1">
    <property type="nucleotide sequence ID" value="NZ_JWJG01000005.1"/>
</dbReference>
<dbReference type="Proteomes" id="UP000031572">
    <property type="component" value="Unassembled WGS sequence"/>
</dbReference>
<dbReference type="Pfam" id="PF08241">
    <property type="entry name" value="Methyltransf_11"/>
    <property type="match status" value="1"/>
</dbReference>
<comment type="similarity">
    <text evidence="1">Belongs to the methyltransferase superfamily.</text>
</comment>
<comment type="caution">
    <text evidence="5">The sequence shown here is derived from an EMBL/GenBank/DDBJ whole genome shotgun (WGS) entry which is preliminary data.</text>
</comment>
<dbReference type="GO" id="GO:0032259">
    <property type="term" value="P:methylation"/>
    <property type="evidence" value="ECO:0007669"/>
    <property type="project" value="UniProtKB-KW"/>
</dbReference>
<dbReference type="OrthoDB" id="529208at2"/>
<evidence type="ECO:0000259" key="4">
    <source>
        <dbReference type="Pfam" id="PF08241"/>
    </source>
</evidence>
<dbReference type="GO" id="GO:0008757">
    <property type="term" value="F:S-adenosylmethionine-dependent methyltransferase activity"/>
    <property type="evidence" value="ECO:0007669"/>
    <property type="project" value="InterPro"/>
</dbReference>
<gene>
    <name evidence="5" type="ORF">TSA66_00435</name>
</gene>
<dbReference type="InterPro" id="IPR029063">
    <property type="entry name" value="SAM-dependent_MTases_sf"/>
</dbReference>
<keyword evidence="3" id="KW-0808">Transferase</keyword>
<evidence type="ECO:0000313" key="6">
    <source>
        <dbReference type="Proteomes" id="UP000031572"/>
    </source>
</evidence>
<dbReference type="AlphaFoldDB" id="A0A0C1YAV4"/>
<accession>A0A0C1YAV4</accession>
<dbReference type="InterPro" id="IPR013216">
    <property type="entry name" value="Methyltransf_11"/>
</dbReference>
<name>A0A0C1YAV4_9BURK</name>
<dbReference type="EMBL" id="JWJG01000005">
    <property type="protein sequence ID" value="KIF84133.1"/>
    <property type="molecule type" value="Genomic_DNA"/>
</dbReference>
<proteinExistence type="inferred from homology"/>
<feature type="domain" description="Methyltransferase type 11" evidence="4">
    <location>
        <begin position="46"/>
        <end position="141"/>
    </location>
</feature>
<evidence type="ECO:0000313" key="5">
    <source>
        <dbReference type="EMBL" id="KIF84133.1"/>
    </source>
</evidence>
<dbReference type="CDD" id="cd02440">
    <property type="entry name" value="AdoMet_MTases"/>
    <property type="match status" value="1"/>
</dbReference>
<reference evidence="5 6" key="1">
    <citation type="submission" date="2014-12" db="EMBL/GenBank/DDBJ databases">
        <title>Denitrispirillum autotrophicum gen. nov., sp. nov., Denitrifying, Facultatively Autotrophic Bacteria Isolated from Rice Paddy Soil.</title>
        <authorList>
            <person name="Ishii S."/>
            <person name="Ashida N."/>
            <person name="Ohno H."/>
            <person name="Otsuka S."/>
            <person name="Yokota A."/>
            <person name="Senoo K."/>
        </authorList>
    </citation>
    <scope>NUCLEOTIDE SEQUENCE [LARGE SCALE GENOMIC DNA]</scope>
    <source>
        <strain evidence="5 6">TSA66</strain>
    </source>
</reference>
<dbReference type="SUPFAM" id="SSF53335">
    <property type="entry name" value="S-adenosyl-L-methionine-dependent methyltransferases"/>
    <property type="match status" value="1"/>
</dbReference>
<organism evidence="5 6">
    <name type="scientific">Noviherbaspirillum autotrophicum</name>
    <dbReference type="NCBI Taxonomy" id="709839"/>
    <lineage>
        <taxon>Bacteria</taxon>
        <taxon>Pseudomonadati</taxon>
        <taxon>Pseudomonadota</taxon>
        <taxon>Betaproteobacteria</taxon>
        <taxon>Burkholderiales</taxon>
        <taxon>Oxalobacteraceae</taxon>
        <taxon>Noviherbaspirillum</taxon>
    </lineage>
</organism>
<protein>
    <recommendedName>
        <fullName evidence="4">Methyltransferase type 11 domain-containing protein</fullName>
    </recommendedName>
</protein>
<dbReference type="PANTHER" id="PTHR44942:SF4">
    <property type="entry name" value="METHYLTRANSFERASE TYPE 11 DOMAIN-CONTAINING PROTEIN"/>
    <property type="match status" value="1"/>
</dbReference>
<evidence type="ECO:0000256" key="3">
    <source>
        <dbReference type="ARBA" id="ARBA00022679"/>
    </source>
</evidence>
<keyword evidence="6" id="KW-1185">Reference proteome</keyword>
<evidence type="ECO:0000256" key="1">
    <source>
        <dbReference type="ARBA" id="ARBA00008361"/>
    </source>
</evidence>